<keyword evidence="2" id="KW-0479">Metal-binding</keyword>
<dbReference type="InterPro" id="IPR051458">
    <property type="entry name" value="Cyt/Met_Dipeptidase"/>
</dbReference>
<dbReference type="OrthoDB" id="9761532at2"/>
<dbReference type="InterPro" id="IPR002933">
    <property type="entry name" value="Peptidase_M20"/>
</dbReference>
<dbReference type="GO" id="GO:0006508">
    <property type="term" value="P:proteolysis"/>
    <property type="evidence" value="ECO:0007669"/>
    <property type="project" value="UniProtKB-KW"/>
</dbReference>
<comment type="caution">
    <text evidence="4">The sequence shown here is derived from an EMBL/GenBank/DDBJ whole genome shotgun (WGS) entry which is preliminary data.</text>
</comment>
<dbReference type="GO" id="GO:0008233">
    <property type="term" value="F:peptidase activity"/>
    <property type="evidence" value="ECO:0007669"/>
    <property type="project" value="UniProtKB-KW"/>
</dbReference>
<proteinExistence type="predicted"/>
<dbReference type="Proteomes" id="UP000076400">
    <property type="component" value="Unassembled WGS sequence"/>
</dbReference>
<dbReference type="STRING" id="580166.AUP43_15585"/>
<evidence type="ECO:0000256" key="1">
    <source>
        <dbReference type="ARBA" id="ARBA00022670"/>
    </source>
</evidence>
<reference evidence="4 5" key="1">
    <citation type="submission" date="2015-12" db="EMBL/GenBank/DDBJ databases">
        <title>Genome sequence of Oceanibaculum pacificum MCCC 1A02656.</title>
        <authorList>
            <person name="Lu L."/>
            <person name="Lai Q."/>
            <person name="Shao Z."/>
            <person name="Qian P."/>
        </authorList>
    </citation>
    <scope>NUCLEOTIDE SEQUENCE [LARGE SCALE GENOMIC DNA]</scope>
    <source>
        <strain evidence="4 5">MCCC 1A02656</strain>
    </source>
</reference>
<dbReference type="Pfam" id="PF01546">
    <property type="entry name" value="Peptidase_M20"/>
    <property type="match status" value="1"/>
</dbReference>
<evidence type="ECO:0000256" key="2">
    <source>
        <dbReference type="ARBA" id="ARBA00022723"/>
    </source>
</evidence>
<dbReference type="NCBIfam" id="NF005478">
    <property type="entry name" value="PRK07079.1"/>
    <property type="match status" value="1"/>
</dbReference>
<dbReference type="PANTHER" id="PTHR43270">
    <property type="entry name" value="BETA-ALA-HIS DIPEPTIDASE"/>
    <property type="match status" value="1"/>
</dbReference>
<name>A0A154WGN5_9PROT</name>
<protein>
    <submittedName>
        <fullName evidence="4">Uncharacterized protein</fullName>
    </submittedName>
</protein>
<dbReference type="EMBL" id="LPXN01000007">
    <property type="protein sequence ID" value="KZD12672.1"/>
    <property type="molecule type" value="Genomic_DNA"/>
</dbReference>
<sequence length="475" mass="51217">MTRQAAIADAVAQLDNGTFLKDLARRVAIPTESQNPERKAALLAYLTDEMQPTLEAIGFSCRIVPNPVAHGGPFLIAQRIEGPDLPTVLSYGHGDVIRGLEDQWRDGITPWELKQEGERLYGRGTADNKGQHSINIQALKSVIEARGSLGFNCKLLIETGEETGSPGLRQLCEQENEALSADLLLASDGPRLQPGRPTIFLGARGNFNFDMWLDLREGAHHSGNWGGLLADPGVILAHAIASICSPTGKILVDGFLPTPIPNSVRVALADCTVDGGEDGPTVDEWWGEPGMTPAERVYGWNSFDVLAFKTGNPERPVNAIPPSAKAHCQIRFVVGSDPENFLPSLRKHLDARGFQAIQLAPSRDAYFQATRLDPEDPWVKWAVGSIQSTLGVKPAILPNLGGSLPNDIFTEVLKLPTVWVPHSYASCSQHAPNEHALLPIIREGLQMMAGLFWDLGDGAGVPQGTAQGTAARRAA</sequence>
<dbReference type="SUPFAM" id="SSF53187">
    <property type="entry name" value="Zn-dependent exopeptidases"/>
    <property type="match status" value="1"/>
</dbReference>
<dbReference type="Gene3D" id="3.40.630.10">
    <property type="entry name" value="Zn peptidases"/>
    <property type="match status" value="1"/>
</dbReference>
<gene>
    <name evidence="4" type="ORF">AUP43_15585</name>
</gene>
<dbReference type="Gene3D" id="3.30.70.360">
    <property type="match status" value="1"/>
</dbReference>
<evidence type="ECO:0000313" key="4">
    <source>
        <dbReference type="EMBL" id="KZD12672.1"/>
    </source>
</evidence>
<organism evidence="4 5">
    <name type="scientific">Oceanibaculum pacificum</name>
    <dbReference type="NCBI Taxonomy" id="580166"/>
    <lineage>
        <taxon>Bacteria</taxon>
        <taxon>Pseudomonadati</taxon>
        <taxon>Pseudomonadota</taxon>
        <taxon>Alphaproteobacteria</taxon>
        <taxon>Rhodospirillales</taxon>
        <taxon>Oceanibaculaceae</taxon>
        <taxon>Oceanibaculum</taxon>
    </lineage>
</organism>
<dbReference type="PANTHER" id="PTHR43270:SF12">
    <property type="entry name" value="SUCCINYL-DIAMINOPIMELATE DESUCCINYLASE"/>
    <property type="match status" value="1"/>
</dbReference>
<keyword evidence="3" id="KW-0378">Hydrolase</keyword>
<dbReference type="GO" id="GO:0046872">
    <property type="term" value="F:metal ion binding"/>
    <property type="evidence" value="ECO:0007669"/>
    <property type="project" value="UniProtKB-KW"/>
</dbReference>
<keyword evidence="1" id="KW-0645">Protease</keyword>
<evidence type="ECO:0000313" key="5">
    <source>
        <dbReference type="Proteomes" id="UP000076400"/>
    </source>
</evidence>
<accession>A0A154WGN5</accession>
<dbReference type="RefSeq" id="WP_067551584.1">
    <property type="nucleotide sequence ID" value="NZ_LPXN01000007.1"/>
</dbReference>
<dbReference type="AlphaFoldDB" id="A0A154WGN5"/>
<keyword evidence="5" id="KW-1185">Reference proteome</keyword>
<evidence type="ECO:0000256" key="3">
    <source>
        <dbReference type="ARBA" id="ARBA00022801"/>
    </source>
</evidence>